<dbReference type="AlphaFoldDB" id="A0A8J3XU59"/>
<evidence type="ECO:0000256" key="1">
    <source>
        <dbReference type="SAM" id="MobiDB-lite"/>
    </source>
</evidence>
<dbReference type="EMBL" id="BOOQ01000038">
    <property type="protein sequence ID" value="GII49128.1"/>
    <property type="molecule type" value="Genomic_DNA"/>
</dbReference>
<feature type="region of interest" description="Disordered" evidence="1">
    <location>
        <begin position="1"/>
        <end position="55"/>
    </location>
</feature>
<name>A0A8J3XU59_9ACTN</name>
<evidence type="ECO:0000313" key="2">
    <source>
        <dbReference type="EMBL" id="GII49128.1"/>
    </source>
</evidence>
<accession>A0A8J3XU59</accession>
<reference evidence="2" key="1">
    <citation type="submission" date="2021-01" db="EMBL/GenBank/DDBJ databases">
        <title>Whole genome shotgun sequence of Planotetraspora silvatica NBRC 100141.</title>
        <authorList>
            <person name="Komaki H."/>
            <person name="Tamura T."/>
        </authorList>
    </citation>
    <scope>NUCLEOTIDE SEQUENCE</scope>
    <source>
        <strain evidence="2">NBRC 100141</strain>
    </source>
</reference>
<dbReference type="Proteomes" id="UP000644610">
    <property type="component" value="Unassembled WGS sequence"/>
</dbReference>
<comment type="caution">
    <text evidence="2">The sequence shown here is derived from an EMBL/GenBank/DDBJ whole genome shotgun (WGS) entry which is preliminary data.</text>
</comment>
<feature type="compositionally biased region" description="Polar residues" evidence="1">
    <location>
        <begin position="1"/>
        <end position="15"/>
    </location>
</feature>
<gene>
    <name evidence="2" type="ORF">Psi02_55520</name>
</gene>
<sequence>MGTPASKISPSTDVSQGPRIGLRQNSGRKGPGGGSSGRVGTRGRHDREGRGVRPPAGVFSLVIVSLLTNMSLET</sequence>
<organism evidence="2 3">
    <name type="scientific">Planotetraspora silvatica</name>
    <dbReference type="NCBI Taxonomy" id="234614"/>
    <lineage>
        <taxon>Bacteria</taxon>
        <taxon>Bacillati</taxon>
        <taxon>Actinomycetota</taxon>
        <taxon>Actinomycetes</taxon>
        <taxon>Streptosporangiales</taxon>
        <taxon>Streptosporangiaceae</taxon>
        <taxon>Planotetraspora</taxon>
    </lineage>
</organism>
<protein>
    <submittedName>
        <fullName evidence="2">Uncharacterized protein</fullName>
    </submittedName>
</protein>
<evidence type="ECO:0000313" key="3">
    <source>
        <dbReference type="Proteomes" id="UP000644610"/>
    </source>
</evidence>
<proteinExistence type="predicted"/>
<keyword evidence="3" id="KW-1185">Reference proteome</keyword>